<feature type="region of interest" description="Disordered" evidence="1">
    <location>
        <begin position="130"/>
        <end position="299"/>
    </location>
</feature>
<organism evidence="2 3">
    <name type="scientific">Oryza sativa subsp. japonica</name>
    <name type="common">Rice</name>
    <dbReference type="NCBI Taxonomy" id="39947"/>
    <lineage>
        <taxon>Eukaryota</taxon>
        <taxon>Viridiplantae</taxon>
        <taxon>Streptophyta</taxon>
        <taxon>Embryophyta</taxon>
        <taxon>Tracheophyta</taxon>
        <taxon>Spermatophyta</taxon>
        <taxon>Magnoliopsida</taxon>
        <taxon>Liliopsida</taxon>
        <taxon>Poales</taxon>
        <taxon>Poaceae</taxon>
        <taxon>BOP clade</taxon>
        <taxon>Oryzoideae</taxon>
        <taxon>Oryzeae</taxon>
        <taxon>Oryzinae</taxon>
        <taxon>Oryza</taxon>
        <taxon>Oryza sativa</taxon>
    </lineage>
</organism>
<accession>Q652R8</accession>
<proteinExistence type="predicted"/>
<evidence type="ECO:0000256" key="1">
    <source>
        <dbReference type="SAM" id="MobiDB-lite"/>
    </source>
</evidence>
<sequence>MEREAIKLSLRVLRFVFHRFWRSNRRHTGGRTSGKAAVRPAANLRSDRRRLQATAADLGGPTGRSTPVRPTAIKRSDRDPSNFKREKRCGKYQFASMSIVMPRNLAKNSRLFRVLNPYPGIGQVRFMTSAEGKEAASTSGPHPSVTQGSGRTTWRPRGGHGGQAGRGGADVAPQRHQHGPAPGGHVDGPDSPEVNRVAMGERGGKAHRHSGREMVAPGPMVADDDYRHGGTRGRQPREGIREGRRRGAHRAHKARRRRGWTANGEERRRPGKSVARRSQRCGRRVAAAAGVMANGGRRR</sequence>
<dbReference type="AlphaFoldDB" id="Q652R8"/>
<feature type="compositionally biased region" description="Basic and acidic residues" evidence="1">
    <location>
        <begin position="74"/>
        <end position="84"/>
    </location>
</feature>
<dbReference type="Proteomes" id="UP000000763">
    <property type="component" value="Chromosome 6"/>
</dbReference>
<reference evidence="3" key="1">
    <citation type="journal article" date="2005" name="Nature">
        <title>The map-based sequence of the rice genome.</title>
        <authorList>
            <consortium name="International rice genome sequencing project (IRGSP)"/>
            <person name="Matsumoto T."/>
            <person name="Wu J."/>
            <person name="Kanamori H."/>
            <person name="Katayose Y."/>
            <person name="Fujisawa M."/>
            <person name="Namiki N."/>
            <person name="Mizuno H."/>
            <person name="Yamamoto K."/>
            <person name="Antonio B.A."/>
            <person name="Baba T."/>
            <person name="Sakata K."/>
            <person name="Nagamura Y."/>
            <person name="Aoki H."/>
            <person name="Arikawa K."/>
            <person name="Arita K."/>
            <person name="Bito T."/>
            <person name="Chiden Y."/>
            <person name="Fujitsuka N."/>
            <person name="Fukunaka R."/>
            <person name="Hamada M."/>
            <person name="Harada C."/>
            <person name="Hayashi A."/>
            <person name="Hijishita S."/>
            <person name="Honda M."/>
            <person name="Hosokawa S."/>
            <person name="Ichikawa Y."/>
            <person name="Idonuma A."/>
            <person name="Iijima M."/>
            <person name="Ikeda M."/>
            <person name="Ikeno M."/>
            <person name="Ito K."/>
            <person name="Ito S."/>
            <person name="Ito T."/>
            <person name="Ito Y."/>
            <person name="Ito Y."/>
            <person name="Iwabuchi A."/>
            <person name="Kamiya K."/>
            <person name="Karasawa W."/>
            <person name="Kurita K."/>
            <person name="Katagiri S."/>
            <person name="Kikuta A."/>
            <person name="Kobayashi H."/>
            <person name="Kobayashi N."/>
            <person name="Machita K."/>
            <person name="Maehara T."/>
            <person name="Masukawa M."/>
            <person name="Mizubayashi T."/>
            <person name="Mukai Y."/>
            <person name="Nagasaki H."/>
            <person name="Nagata Y."/>
            <person name="Naito S."/>
            <person name="Nakashima M."/>
            <person name="Nakama Y."/>
            <person name="Nakamichi Y."/>
            <person name="Nakamura M."/>
            <person name="Meguro A."/>
            <person name="Negishi M."/>
            <person name="Ohta I."/>
            <person name="Ohta T."/>
            <person name="Okamoto M."/>
            <person name="Ono N."/>
            <person name="Saji S."/>
            <person name="Sakaguchi M."/>
            <person name="Sakai K."/>
            <person name="Shibata M."/>
            <person name="Shimokawa T."/>
            <person name="Song J."/>
            <person name="Takazaki Y."/>
            <person name="Terasawa K."/>
            <person name="Tsugane M."/>
            <person name="Tsuji K."/>
            <person name="Ueda S."/>
            <person name="Waki K."/>
            <person name="Yamagata H."/>
            <person name="Yamamoto M."/>
            <person name="Yamamoto S."/>
            <person name="Yamane H."/>
            <person name="Yoshiki S."/>
            <person name="Yoshihara R."/>
            <person name="Yukawa K."/>
            <person name="Zhong H."/>
            <person name="Yano M."/>
            <person name="Yuan Q."/>
            <person name="Ouyang S."/>
            <person name="Liu J."/>
            <person name="Jones K.M."/>
            <person name="Gansberger K."/>
            <person name="Moffat K."/>
            <person name="Hill J."/>
            <person name="Bera J."/>
            <person name="Fadrosh D."/>
            <person name="Jin S."/>
            <person name="Johri S."/>
            <person name="Kim M."/>
            <person name="Overton L."/>
            <person name="Reardon M."/>
            <person name="Tsitrin T."/>
            <person name="Vuong H."/>
            <person name="Weaver B."/>
            <person name="Ciecko A."/>
            <person name="Tallon L."/>
            <person name="Jackson J."/>
            <person name="Pai G."/>
            <person name="Aken S.V."/>
            <person name="Utterback T."/>
            <person name="Reidmuller S."/>
            <person name="Feldblyum T."/>
            <person name="Hsiao J."/>
            <person name="Zismann V."/>
            <person name="Iobst S."/>
            <person name="de Vazeille A.R."/>
            <person name="Buell C.R."/>
            <person name="Ying K."/>
            <person name="Li Y."/>
            <person name="Lu T."/>
            <person name="Huang Y."/>
            <person name="Zhao Q."/>
            <person name="Feng Q."/>
            <person name="Zhang L."/>
            <person name="Zhu J."/>
            <person name="Weng Q."/>
            <person name="Mu J."/>
            <person name="Lu Y."/>
            <person name="Fan D."/>
            <person name="Liu Y."/>
            <person name="Guan J."/>
            <person name="Zhang Y."/>
            <person name="Yu S."/>
            <person name="Liu X."/>
            <person name="Zhang Y."/>
            <person name="Hong G."/>
            <person name="Han B."/>
            <person name="Choisne N."/>
            <person name="Demange N."/>
            <person name="Orjeda G."/>
            <person name="Samain S."/>
            <person name="Cattolico L."/>
            <person name="Pelletier E."/>
            <person name="Couloux A."/>
            <person name="Segurens B."/>
            <person name="Wincker P."/>
            <person name="D'Hont A."/>
            <person name="Scarpelli C."/>
            <person name="Weissenbach J."/>
            <person name="Salanoubat M."/>
            <person name="Quetier F."/>
            <person name="Yu Y."/>
            <person name="Kim H.R."/>
            <person name="Rambo T."/>
            <person name="Currie J."/>
            <person name="Collura K."/>
            <person name="Luo M."/>
            <person name="Yang T."/>
            <person name="Ammiraju J.S.S."/>
            <person name="Engler F."/>
            <person name="Soderlund C."/>
            <person name="Wing R.A."/>
            <person name="Palmer L.E."/>
            <person name="de la Bastide M."/>
            <person name="Spiegel L."/>
            <person name="Nascimento L."/>
            <person name="Zutavern T."/>
            <person name="O'Shaughnessy A."/>
            <person name="Dike S."/>
            <person name="Dedhia N."/>
            <person name="Preston R."/>
            <person name="Balija V."/>
            <person name="McCombie W.R."/>
            <person name="Chow T."/>
            <person name="Chen H."/>
            <person name="Chung M."/>
            <person name="Chen C."/>
            <person name="Shaw J."/>
            <person name="Wu H."/>
            <person name="Hsiao K."/>
            <person name="Chao Y."/>
            <person name="Chu M."/>
            <person name="Cheng C."/>
            <person name="Hour A."/>
            <person name="Lee P."/>
            <person name="Lin S."/>
            <person name="Lin Y."/>
            <person name="Liou J."/>
            <person name="Liu S."/>
            <person name="Hsing Y."/>
            <person name="Raghuvanshi S."/>
            <person name="Mohanty A."/>
            <person name="Bharti A.K."/>
            <person name="Gaur A."/>
            <person name="Gupta V."/>
            <person name="Kumar D."/>
            <person name="Ravi V."/>
            <person name="Vij S."/>
            <person name="Kapur A."/>
            <person name="Khurana P."/>
            <person name="Khurana P."/>
            <person name="Khurana J.P."/>
            <person name="Tyagi A.K."/>
            <person name="Gaikwad K."/>
            <person name="Singh A."/>
            <person name="Dalal V."/>
            <person name="Srivastava S."/>
            <person name="Dixit A."/>
            <person name="Pal A.K."/>
            <person name="Ghazi I.A."/>
            <person name="Yadav M."/>
            <person name="Pandit A."/>
            <person name="Bhargava A."/>
            <person name="Sureshbabu K."/>
            <person name="Batra K."/>
            <person name="Sharma T.R."/>
            <person name="Mohapatra T."/>
            <person name="Singh N.K."/>
            <person name="Messing J."/>
            <person name="Nelson A.B."/>
            <person name="Fuks G."/>
            <person name="Kavchok S."/>
            <person name="Keizer G."/>
            <person name="Linton E."/>
            <person name="Llaca V."/>
            <person name="Song R."/>
            <person name="Tanyolac B."/>
            <person name="Young S."/>
            <person name="Ho-Il K."/>
            <person name="Hahn J.H."/>
            <person name="Sangsakoo G."/>
            <person name="Vanavichit A."/>
            <person name="de Mattos Luiz.A.T."/>
            <person name="Zimmer P.D."/>
            <person name="Malone G."/>
            <person name="Dellagostin O."/>
            <person name="de Oliveira A.C."/>
            <person name="Bevan M."/>
            <person name="Bancroft I."/>
            <person name="Minx P."/>
            <person name="Cordum H."/>
            <person name="Wilson R."/>
            <person name="Cheng Z."/>
            <person name="Jin W."/>
            <person name="Jiang J."/>
            <person name="Leong S.A."/>
            <person name="Iwama H."/>
            <person name="Gojobori T."/>
            <person name="Itoh T."/>
            <person name="Niimura Y."/>
            <person name="Fujii Y."/>
            <person name="Habara T."/>
            <person name="Sakai H."/>
            <person name="Sato Y."/>
            <person name="Wilson G."/>
            <person name="Kumar K."/>
            <person name="McCouch S."/>
            <person name="Juretic N."/>
            <person name="Hoen D."/>
            <person name="Wright S."/>
            <person name="Bruskiewich R."/>
            <person name="Bureau T."/>
            <person name="Miyao A."/>
            <person name="Hirochika H."/>
            <person name="Nishikawa T."/>
            <person name="Kadowaki K."/>
            <person name="Sugiura M."/>
            <person name="Burr B."/>
            <person name="Sasaki T."/>
        </authorList>
    </citation>
    <scope>NUCLEOTIDE SEQUENCE [LARGE SCALE GENOMIC DNA]</scope>
    <source>
        <strain evidence="3">cv. Nipponbare</strain>
    </source>
</reference>
<feature type="compositionally biased region" description="Gly residues" evidence="1">
    <location>
        <begin position="159"/>
        <end position="168"/>
    </location>
</feature>
<protein>
    <submittedName>
        <fullName evidence="2">Uncharacterized protein</fullName>
    </submittedName>
</protein>
<feature type="region of interest" description="Disordered" evidence="1">
    <location>
        <begin position="54"/>
        <end position="85"/>
    </location>
</feature>
<name>Q652R8_ORYSJ</name>
<feature type="compositionally biased region" description="Low complexity" evidence="1">
    <location>
        <begin position="284"/>
        <end position="299"/>
    </location>
</feature>
<dbReference type="EMBL" id="AP005527">
    <property type="protein sequence ID" value="BAD46199.1"/>
    <property type="molecule type" value="Genomic_DNA"/>
</dbReference>
<gene>
    <name evidence="2" type="primary">P0603C10.41</name>
</gene>
<feature type="compositionally biased region" description="Polar residues" evidence="1">
    <location>
        <begin position="136"/>
        <end position="152"/>
    </location>
</feature>
<feature type="compositionally biased region" description="Basic residues" evidence="1">
    <location>
        <begin position="269"/>
        <end position="283"/>
    </location>
</feature>
<reference evidence="3" key="2">
    <citation type="journal article" date="2008" name="Nucleic Acids Res.">
        <title>The rice annotation project database (RAP-DB): 2008 update.</title>
        <authorList>
            <consortium name="The rice annotation project (RAP)"/>
        </authorList>
    </citation>
    <scope>GENOME REANNOTATION</scope>
    <source>
        <strain evidence="3">cv. Nipponbare</strain>
    </source>
</reference>
<evidence type="ECO:0000313" key="2">
    <source>
        <dbReference type="EMBL" id="BAD46199.1"/>
    </source>
</evidence>
<evidence type="ECO:0000313" key="3">
    <source>
        <dbReference type="Proteomes" id="UP000000763"/>
    </source>
</evidence>
<feature type="compositionally biased region" description="Basic residues" evidence="1">
    <location>
        <begin position="243"/>
        <end position="259"/>
    </location>
</feature>